<proteinExistence type="predicted"/>
<dbReference type="Proteomes" id="UP000029558">
    <property type="component" value="Chromosome"/>
</dbReference>
<name>A0A1L6TGT1_PISSA</name>
<dbReference type="OrthoDB" id="5617820at2"/>
<dbReference type="RefSeq" id="WP_017378333.1">
    <property type="nucleotide sequence ID" value="NZ_CP012508.1"/>
</dbReference>
<accession>A0A1L6TGT1</accession>
<reference evidence="1 2" key="1">
    <citation type="journal article" date="2014" name="Genome Announc.">
        <title>Comparative Genome Analysis of Two Isolates of the Fish Pathogen Piscirickettsia salmonis from Different Hosts Reveals Major Differences in Virulence-Associated Secretion Systems.</title>
        <authorList>
            <person name="Bohle H."/>
            <person name="Henriquez P."/>
            <person name="Grothusen H."/>
            <person name="Navas E."/>
            <person name="Sandoval A."/>
            <person name="Bustamante F."/>
            <person name="Bustos P."/>
            <person name="Mancilla M."/>
        </authorList>
    </citation>
    <scope>NUCLEOTIDE SEQUENCE [LARGE SCALE GENOMIC DNA]</scope>
    <source>
        <strain evidence="2">B1-32597</strain>
    </source>
</reference>
<evidence type="ECO:0000313" key="1">
    <source>
        <dbReference type="EMBL" id="ALB21584.1"/>
    </source>
</evidence>
<gene>
    <name evidence="1" type="ORF">KU39_400</name>
</gene>
<evidence type="ECO:0000313" key="2">
    <source>
        <dbReference type="Proteomes" id="UP000029558"/>
    </source>
</evidence>
<dbReference type="EMBL" id="CP012508">
    <property type="protein sequence ID" value="ALB21584.1"/>
    <property type="molecule type" value="Genomic_DNA"/>
</dbReference>
<sequence length="181" mass="21274">MAMSFYTFKRFTVGLLKKIKTNNAKGINIFAKHKAYENNPERGFQELVKEACFKRNLHWYSQRTGRTATMSAIENVLKSDPLEYSELRQKFIPPGKDKPDYSNNAMRYFALNGSLEGFDPNNKQENKRNENYFAIDSKHNPFEITQSKYKKSSYKTLTPFNTHQQRSHTDVSFDLDYDLDR</sequence>
<dbReference type="AlphaFoldDB" id="A0A1L6TGT1"/>
<protein>
    <submittedName>
        <fullName evidence="1">Uncharacterized protein</fullName>
    </submittedName>
</protein>
<organism evidence="1 2">
    <name type="scientific">Piscirickettsia salmonis</name>
    <dbReference type="NCBI Taxonomy" id="1238"/>
    <lineage>
        <taxon>Bacteria</taxon>
        <taxon>Pseudomonadati</taxon>
        <taxon>Pseudomonadota</taxon>
        <taxon>Gammaproteobacteria</taxon>
        <taxon>Thiotrichales</taxon>
        <taxon>Piscirickettsiaceae</taxon>
        <taxon>Piscirickettsia</taxon>
    </lineage>
</organism>